<evidence type="ECO:0000256" key="13">
    <source>
        <dbReference type="ARBA" id="ARBA00022723"/>
    </source>
</evidence>
<feature type="domain" description="PEP-utilising enzyme mobile" evidence="21">
    <location>
        <begin position="161"/>
        <end position="229"/>
    </location>
</feature>
<feature type="binding site" evidence="19">
    <location>
        <position position="328"/>
    </location>
    <ligand>
        <name>phosphoenolpyruvate</name>
        <dbReference type="ChEBI" id="CHEBI:58702"/>
    </ligand>
</feature>
<feature type="binding site" evidence="20">
    <location>
        <position position="441"/>
    </location>
    <ligand>
        <name>Mg(2+)</name>
        <dbReference type="ChEBI" id="CHEBI:18420"/>
    </ligand>
</feature>
<dbReference type="EC" id="2.7.3.9" evidence="6 17"/>
<evidence type="ECO:0000256" key="7">
    <source>
        <dbReference type="ARBA" id="ARBA00016544"/>
    </source>
</evidence>
<evidence type="ECO:0000313" key="25">
    <source>
        <dbReference type="Proteomes" id="UP000321181"/>
    </source>
</evidence>
<dbReference type="InterPro" id="IPR008279">
    <property type="entry name" value="PEP-util_enz_mobile_dom"/>
</dbReference>
<evidence type="ECO:0000256" key="17">
    <source>
        <dbReference type="PIRNR" id="PIRNR000732"/>
    </source>
</evidence>
<dbReference type="InterPro" id="IPR015813">
    <property type="entry name" value="Pyrv/PenolPyrv_kinase-like_dom"/>
</dbReference>
<reference evidence="24 25" key="1">
    <citation type="submission" date="2019-07" db="EMBL/GenBank/DDBJ databases">
        <title>Whole genome shotgun sequence of Cellulomonas aerilata NBRC 106308.</title>
        <authorList>
            <person name="Hosoyama A."/>
            <person name="Uohara A."/>
            <person name="Ohji S."/>
            <person name="Ichikawa N."/>
        </authorList>
    </citation>
    <scope>NUCLEOTIDE SEQUENCE [LARGE SCALE GENOMIC DNA]</scope>
    <source>
        <strain evidence="24 25">NBRC 106308</strain>
    </source>
</reference>
<comment type="similarity">
    <text evidence="5 17">Belongs to the PEP-utilizing enzyme family.</text>
</comment>
<dbReference type="SUPFAM" id="SSF47831">
    <property type="entry name" value="Enzyme I of the PEP:sugar phosphotransferase system HPr-binding (sub)domain"/>
    <property type="match status" value="1"/>
</dbReference>
<keyword evidence="11 17" id="KW-0808">Transferase</keyword>
<evidence type="ECO:0000256" key="19">
    <source>
        <dbReference type="PIRSR" id="PIRSR000732-2"/>
    </source>
</evidence>
<sequence length="563" mass="57460">MSTMDTSRQVIQGIGVSPGRAVGPVLRMPDPVPEPAADSRLGDESADDAVARIAAASEAVRGRLEQAAAGATGTSKEVLETTAMMAADPSLVSTAQGLVRSGGLSPARAVWQAAGQVIDQLASIGGYMAERTRDVADVRDRVVADLTGRPAPGVPDPGHPFVLVARDLAPADTATLDPDQVVAIVTSEGGPTSHTAILARALGIPAVVGAASAVDLAADARVLVDGAKGEVTVDPSDDEVARAQALAAQVRTFDGHGRTSDGHAVPLLANIGKPDGAQAAADAGAEGVGLFRTEFCFLDRTQAPSIEEQVSQYRQVLAAFPGKKVVVRTLDAGADKPLPFLTNTEEPNPALGVRGLRTSWRNPQVLEDQLDAIAQAAAAESADTWVMAPMVATVEETADFVDRCTAHGLRTAGVMVEVPSAALVSGPILARAAFASIGTNDLTQYAMASDRMLGDLAALSTSWQPAVLHLVAATCRGGEQNGKPVGVCGEAAADPALAVVLVGLGVATLSMSPRALADVAAVLQTVTREECTRLAGVALAAETADGARAAVRAELPVLEELGL</sequence>
<accession>A0A512DC77</accession>
<name>A0A512DC77_9CELL</name>
<dbReference type="GO" id="GO:0046872">
    <property type="term" value="F:metal ion binding"/>
    <property type="evidence" value="ECO:0007669"/>
    <property type="project" value="UniProtKB-KW"/>
</dbReference>
<feature type="binding site" evidence="19">
    <location>
        <begin position="440"/>
        <end position="441"/>
    </location>
    <ligand>
        <name>phosphoenolpyruvate</name>
        <dbReference type="ChEBI" id="CHEBI:58702"/>
    </ligand>
</feature>
<feature type="active site" description="Proton donor" evidence="18">
    <location>
        <position position="488"/>
    </location>
</feature>
<keyword evidence="13 17" id="KW-0479">Metal-binding</keyword>
<evidence type="ECO:0000259" key="23">
    <source>
        <dbReference type="Pfam" id="PF05524"/>
    </source>
</evidence>
<evidence type="ECO:0000313" key="24">
    <source>
        <dbReference type="EMBL" id="GEO34027.1"/>
    </source>
</evidence>
<dbReference type="Pfam" id="PF00391">
    <property type="entry name" value="PEP-utilizers"/>
    <property type="match status" value="1"/>
</dbReference>
<feature type="binding site" evidence="20">
    <location>
        <position position="417"/>
    </location>
    <ligand>
        <name>Mg(2+)</name>
        <dbReference type="ChEBI" id="CHEBI:18420"/>
    </ligand>
</feature>
<dbReference type="Gene3D" id="3.50.30.10">
    <property type="entry name" value="Phosphohistidine domain"/>
    <property type="match status" value="1"/>
</dbReference>
<evidence type="ECO:0000256" key="18">
    <source>
        <dbReference type="PIRSR" id="PIRSR000732-1"/>
    </source>
</evidence>
<keyword evidence="9 17" id="KW-0963">Cytoplasm</keyword>
<evidence type="ECO:0000256" key="10">
    <source>
        <dbReference type="ARBA" id="ARBA00022597"/>
    </source>
</evidence>
<dbReference type="InterPro" id="IPR006318">
    <property type="entry name" value="PTS_EI-like"/>
</dbReference>
<organism evidence="24 25">
    <name type="scientific">Cellulomonas aerilata</name>
    <dbReference type="NCBI Taxonomy" id="515326"/>
    <lineage>
        <taxon>Bacteria</taxon>
        <taxon>Bacillati</taxon>
        <taxon>Actinomycetota</taxon>
        <taxon>Actinomycetes</taxon>
        <taxon>Micrococcales</taxon>
        <taxon>Cellulomonadaceae</taxon>
        <taxon>Cellulomonas</taxon>
    </lineage>
</organism>
<keyword evidence="10 17" id="KW-0762">Sugar transport</keyword>
<dbReference type="SUPFAM" id="SSF52009">
    <property type="entry name" value="Phosphohistidine domain"/>
    <property type="match status" value="1"/>
</dbReference>
<dbReference type="NCBIfam" id="TIGR01417">
    <property type="entry name" value="PTS_I_fam"/>
    <property type="match status" value="1"/>
</dbReference>
<evidence type="ECO:0000256" key="2">
    <source>
        <dbReference type="ARBA" id="ARBA00001946"/>
    </source>
</evidence>
<feature type="active site" description="Tele-phosphohistidine intermediate" evidence="18">
    <location>
        <position position="194"/>
    </location>
</feature>
<dbReference type="Gene3D" id="1.10.274.10">
    <property type="entry name" value="PtsI, HPr-binding domain"/>
    <property type="match status" value="1"/>
</dbReference>
<dbReference type="OrthoDB" id="9765468at2"/>
<dbReference type="Pfam" id="PF05524">
    <property type="entry name" value="PEP-utilisers_N"/>
    <property type="match status" value="1"/>
</dbReference>
<comment type="subcellular location">
    <subcellularLocation>
        <location evidence="4 17">Cytoplasm</location>
    </subcellularLocation>
</comment>
<dbReference type="RefSeq" id="WP_146902937.1">
    <property type="nucleotide sequence ID" value="NZ_BAAARM010000003.1"/>
</dbReference>
<keyword evidence="12 17" id="KW-0598">Phosphotransferase system</keyword>
<evidence type="ECO:0000256" key="3">
    <source>
        <dbReference type="ARBA" id="ARBA00002728"/>
    </source>
</evidence>
<protein>
    <recommendedName>
        <fullName evidence="7 17">Phosphoenolpyruvate-protein phosphotransferase</fullName>
        <ecNumber evidence="6 17">2.7.3.9</ecNumber>
    </recommendedName>
    <alternativeName>
        <fullName evidence="16 17">Phosphotransferase system, enzyme I</fullName>
    </alternativeName>
</protein>
<dbReference type="PROSITE" id="PS00370">
    <property type="entry name" value="PEP_ENZYMES_PHOS_SITE"/>
    <property type="match status" value="1"/>
</dbReference>
<keyword evidence="8 17" id="KW-0813">Transport</keyword>
<evidence type="ECO:0000256" key="6">
    <source>
        <dbReference type="ARBA" id="ARBA00012232"/>
    </source>
</evidence>
<dbReference type="InterPro" id="IPR040442">
    <property type="entry name" value="Pyrv_kinase-like_dom_sf"/>
</dbReference>
<dbReference type="PANTHER" id="PTHR46244:SF3">
    <property type="entry name" value="PHOSPHOENOLPYRUVATE-PROTEIN PHOSPHOTRANSFERASE"/>
    <property type="match status" value="1"/>
</dbReference>
<dbReference type="InterPro" id="IPR018274">
    <property type="entry name" value="PEP_util_AS"/>
</dbReference>
<dbReference type="InterPro" id="IPR036618">
    <property type="entry name" value="PtsI_HPr-bd_sf"/>
</dbReference>
<evidence type="ECO:0000256" key="5">
    <source>
        <dbReference type="ARBA" id="ARBA00007837"/>
    </source>
</evidence>
<evidence type="ECO:0000256" key="1">
    <source>
        <dbReference type="ARBA" id="ARBA00000683"/>
    </source>
</evidence>
<dbReference type="AlphaFoldDB" id="A0A512DC77"/>
<comment type="function">
    <text evidence="3 17">General (non sugar-specific) component of the phosphoenolpyruvate-dependent sugar phosphotransferase system (sugar PTS). This major carbohydrate active-transport system catalyzes the phosphorylation of incoming sugar substrates concomitantly with their translocation across the cell membrane. Enzyme I transfers the phosphoryl group from phosphoenolpyruvate (PEP) to the phosphoryl carrier protein (HPr).</text>
</comment>
<feature type="binding site" evidence="19">
    <location>
        <position position="292"/>
    </location>
    <ligand>
        <name>phosphoenolpyruvate</name>
        <dbReference type="ChEBI" id="CHEBI:58702"/>
    </ligand>
</feature>
<dbReference type="InterPro" id="IPR036637">
    <property type="entry name" value="Phosphohistidine_dom_sf"/>
</dbReference>
<evidence type="ECO:0000259" key="22">
    <source>
        <dbReference type="Pfam" id="PF02896"/>
    </source>
</evidence>
<gene>
    <name evidence="24" type="ORF">CAE01nite_17520</name>
</gene>
<keyword evidence="14 17" id="KW-0418">Kinase</keyword>
<dbReference type="Gene3D" id="3.20.20.60">
    <property type="entry name" value="Phosphoenolpyruvate-binding domains"/>
    <property type="match status" value="1"/>
</dbReference>
<keyword evidence="24" id="KW-0670">Pyruvate</keyword>
<evidence type="ECO:0000256" key="8">
    <source>
        <dbReference type="ARBA" id="ARBA00022448"/>
    </source>
</evidence>
<dbReference type="SUPFAM" id="SSF51621">
    <property type="entry name" value="Phosphoenolpyruvate/pyruvate domain"/>
    <property type="match status" value="1"/>
</dbReference>
<evidence type="ECO:0000256" key="4">
    <source>
        <dbReference type="ARBA" id="ARBA00004496"/>
    </source>
</evidence>
<dbReference type="GO" id="GO:0016301">
    <property type="term" value="F:kinase activity"/>
    <property type="evidence" value="ECO:0007669"/>
    <property type="project" value="UniProtKB-KW"/>
</dbReference>
<feature type="domain" description="PEP-utilising enzyme C-terminal" evidence="22">
    <location>
        <begin position="258"/>
        <end position="525"/>
    </location>
</feature>
<dbReference type="InterPro" id="IPR024692">
    <property type="entry name" value="PTS_EI"/>
</dbReference>
<keyword evidence="25" id="KW-1185">Reference proteome</keyword>
<dbReference type="Proteomes" id="UP000321181">
    <property type="component" value="Unassembled WGS sequence"/>
</dbReference>
<dbReference type="PIRSF" id="PIRSF000732">
    <property type="entry name" value="PTS_enzyme_I"/>
    <property type="match status" value="1"/>
</dbReference>
<dbReference type="InterPro" id="IPR050499">
    <property type="entry name" value="PEP-utilizing_PTS_enzyme"/>
</dbReference>
<evidence type="ECO:0000256" key="15">
    <source>
        <dbReference type="ARBA" id="ARBA00022842"/>
    </source>
</evidence>
<keyword evidence="15 17" id="KW-0460">Magnesium</keyword>
<feature type="domain" description="Phosphotransferase system enzyme I N-terminal" evidence="23">
    <location>
        <begin position="12"/>
        <end position="131"/>
    </location>
</feature>
<comment type="caution">
    <text evidence="24">The sequence shown here is derived from an EMBL/GenBank/DDBJ whole genome shotgun (WGS) entry which is preliminary data.</text>
</comment>
<dbReference type="GO" id="GO:0009401">
    <property type="term" value="P:phosphoenolpyruvate-dependent sugar phosphotransferase system"/>
    <property type="evidence" value="ECO:0007669"/>
    <property type="project" value="UniProtKB-KW"/>
</dbReference>
<dbReference type="Pfam" id="PF02896">
    <property type="entry name" value="PEP-utilizers_C"/>
    <property type="match status" value="1"/>
</dbReference>
<dbReference type="PRINTS" id="PR01736">
    <property type="entry name" value="PHPHTRNFRASE"/>
</dbReference>
<feature type="binding site" evidence="19">
    <location>
        <position position="451"/>
    </location>
    <ligand>
        <name>phosphoenolpyruvate</name>
        <dbReference type="ChEBI" id="CHEBI:58702"/>
    </ligand>
</feature>
<comment type="catalytic activity">
    <reaction evidence="1 17">
        <text>L-histidyl-[protein] + phosphoenolpyruvate = N(pros)-phospho-L-histidyl-[protein] + pyruvate</text>
        <dbReference type="Rhea" id="RHEA:23880"/>
        <dbReference type="Rhea" id="RHEA-COMP:9745"/>
        <dbReference type="Rhea" id="RHEA-COMP:9746"/>
        <dbReference type="ChEBI" id="CHEBI:15361"/>
        <dbReference type="ChEBI" id="CHEBI:29979"/>
        <dbReference type="ChEBI" id="CHEBI:58702"/>
        <dbReference type="ChEBI" id="CHEBI:64837"/>
        <dbReference type="EC" id="2.7.3.9"/>
    </reaction>
</comment>
<dbReference type="PANTHER" id="PTHR46244">
    <property type="entry name" value="PHOSPHOENOLPYRUVATE-PROTEIN PHOSPHOTRANSFERASE"/>
    <property type="match status" value="1"/>
</dbReference>
<comment type="cofactor">
    <cofactor evidence="2 17 20">
        <name>Mg(2+)</name>
        <dbReference type="ChEBI" id="CHEBI:18420"/>
    </cofactor>
</comment>
<dbReference type="InterPro" id="IPR008731">
    <property type="entry name" value="PTS_EIN"/>
</dbReference>
<proteinExistence type="inferred from homology"/>
<evidence type="ECO:0000256" key="11">
    <source>
        <dbReference type="ARBA" id="ARBA00022679"/>
    </source>
</evidence>
<evidence type="ECO:0000256" key="16">
    <source>
        <dbReference type="ARBA" id="ARBA00033235"/>
    </source>
</evidence>
<dbReference type="EMBL" id="BJYY01000013">
    <property type="protein sequence ID" value="GEO34027.1"/>
    <property type="molecule type" value="Genomic_DNA"/>
</dbReference>
<evidence type="ECO:0000256" key="14">
    <source>
        <dbReference type="ARBA" id="ARBA00022777"/>
    </source>
</evidence>
<evidence type="ECO:0000256" key="9">
    <source>
        <dbReference type="ARBA" id="ARBA00022490"/>
    </source>
</evidence>
<dbReference type="GO" id="GO:0008965">
    <property type="term" value="F:phosphoenolpyruvate-protein phosphotransferase activity"/>
    <property type="evidence" value="ECO:0007669"/>
    <property type="project" value="UniProtKB-EC"/>
</dbReference>
<evidence type="ECO:0000256" key="12">
    <source>
        <dbReference type="ARBA" id="ARBA00022683"/>
    </source>
</evidence>
<dbReference type="GO" id="GO:0005737">
    <property type="term" value="C:cytoplasm"/>
    <property type="evidence" value="ECO:0007669"/>
    <property type="project" value="UniProtKB-SubCell"/>
</dbReference>
<evidence type="ECO:0000259" key="21">
    <source>
        <dbReference type="Pfam" id="PF00391"/>
    </source>
</evidence>
<dbReference type="InterPro" id="IPR000121">
    <property type="entry name" value="PEP_util_C"/>
</dbReference>
<evidence type="ECO:0000256" key="20">
    <source>
        <dbReference type="PIRSR" id="PIRSR000732-3"/>
    </source>
</evidence>